<dbReference type="NCBIfam" id="TIGR00229">
    <property type="entry name" value="sensory_box"/>
    <property type="match status" value="2"/>
</dbReference>
<keyword evidence="5" id="KW-1185">Reference proteome</keyword>
<dbReference type="eggNOG" id="arCOG06796">
    <property type="taxonomic scope" value="Archaea"/>
</dbReference>
<dbReference type="PANTHER" id="PTHR34236">
    <property type="entry name" value="DIMETHYL SULFOXIDE REDUCTASE TRANSCRIPTIONAL ACTIVATOR"/>
    <property type="match status" value="1"/>
</dbReference>
<feature type="domain" description="PAS" evidence="3">
    <location>
        <begin position="255"/>
        <end position="300"/>
    </location>
</feature>
<evidence type="ECO:0000313" key="4">
    <source>
        <dbReference type="EMBL" id="ELY45739.1"/>
    </source>
</evidence>
<dbReference type="InterPro" id="IPR007050">
    <property type="entry name" value="HTH_bacterioopsin"/>
</dbReference>
<dbReference type="EMBL" id="AOHW01000006">
    <property type="protein sequence ID" value="ELY45739.1"/>
    <property type="molecule type" value="Genomic_DNA"/>
</dbReference>
<proteinExistence type="predicted"/>
<feature type="domain" description="PAS" evidence="3">
    <location>
        <begin position="372"/>
        <end position="423"/>
    </location>
</feature>
<dbReference type="SUPFAM" id="SSF88659">
    <property type="entry name" value="Sigma3 and sigma4 domains of RNA polymerase sigma factors"/>
    <property type="match status" value="1"/>
</dbReference>
<dbReference type="InterPro" id="IPR036388">
    <property type="entry name" value="WH-like_DNA-bd_sf"/>
</dbReference>
<dbReference type="Pfam" id="PF15915">
    <property type="entry name" value="BAT"/>
    <property type="match status" value="1"/>
</dbReference>
<dbReference type="eggNOG" id="arCOG02334">
    <property type="taxonomic scope" value="Archaea"/>
</dbReference>
<dbReference type="STRING" id="1114856.GCA_000383975_03766"/>
<dbReference type="Pfam" id="PF08447">
    <property type="entry name" value="PAS_3"/>
    <property type="match status" value="1"/>
</dbReference>
<dbReference type="Gene3D" id="3.30.450.40">
    <property type="match status" value="2"/>
</dbReference>
<evidence type="ECO:0000256" key="2">
    <source>
        <dbReference type="ARBA" id="ARBA00023163"/>
    </source>
</evidence>
<dbReference type="InterPro" id="IPR031803">
    <property type="entry name" value="BAT_GAF/HTH-assoc"/>
</dbReference>
<dbReference type="InterPro" id="IPR003018">
    <property type="entry name" value="GAF"/>
</dbReference>
<sequence>MTRGLEVPEAAQVRVLAVGSSPWLQTAASELEDGNLTVDGPFETRSDLDTTQLDATDCVLTDEHETLTSLSETHPVVYAIDPAACESIDRFRSDGATDVIVKRRAGEPECEPPVLRHRLRQAAELAAVRRTASRQETWYQALLEQSSDLVVVTEADGTITYVSPSVEEVGGYDPESLIGNHVTETVHPEDTSTVRTAFEDLREREPGMSVSITYRCQHADGSWYVHEADLTNRLADDDIGGLVASIRDITEHQQVDQELDVALDRVTDAFCALDSDWRFTYVNEQAATLLDTEPGEILGRKIHDQFPELRDTAFQTSAIEAMETQEPISFERYYEPTDCWYNVRIFPSPSGISIYFTDVTDRIERESELRERTERLETLVQNVPVVLFVLDADGTITLAEGRALERFDRRSDDIVGESLFDVFEGHSQILADATAALDGEKAHSSIRLMDRVFESWYRPIVDDGSTDRVIAIAADVTERAQYQEALNALHEATSHLLTVESKQAACEYIVDVAADVLDLESVVYRFDDQHNELIPAAYSQAFESTFGRPSRVQPDESTVWQTFVGGTPSRLDEKMDADRTHHAAANAHSGLFVPIGEHGVLVALDPEPEQYGDDTFELAQLFATTAEASLDRISRTRRLHGRERELTRQNTHLEQLHAASRIRQDIEQLLLMADSRTEIERGICDRLADLEACSFAWIGEPDPSGNRLETQASAGREREYLDAVSVTTVDDSAAEPTGRSARTREPTYVENAADSLRDGTWRVEALSRNYQSVYAVPLVYDGFLYGVLSIYGDDRDAFDDPLRETLAELGETVGYAIDAVKRKAALREDDVATAELELELTGESLLSRLASRLEARVAFEGATIREDGPTTVFVVTDASVAPEQAAELSDLDGIYGVTVIAETEDETLLQLQSTEPFFGVVVDSHGGTLRSFVADESTTRAIVDVPESIEIRDLLSGLNRRGFSVSMLARREQATADRSTIDAGARNSLLEQLTDRQREVVQTAYHGGFFEWPRQTNGEEIADSLDISSPAFHKHVRAAEQKLFRTLFDEALLDG</sequence>
<dbReference type="Proteomes" id="UP000011599">
    <property type="component" value="Unassembled WGS sequence"/>
</dbReference>
<dbReference type="SUPFAM" id="SSF55781">
    <property type="entry name" value="GAF domain-like"/>
    <property type="match status" value="2"/>
</dbReference>
<dbReference type="InterPro" id="IPR035965">
    <property type="entry name" value="PAS-like_dom_sf"/>
</dbReference>
<dbReference type="PANTHER" id="PTHR34236:SF1">
    <property type="entry name" value="DIMETHYL SULFOXIDE REDUCTASE TRANSCRIPTIONAL ACTIVATOR"/>
    <property type="match status" value="1"/>
</dbReference>
<evidence type="ECO:0000259" key="3">
    <source>
        <dbReference type="PROSITE" id="PS50112"/>
    </source>
</evidence>
<gene>
    <name evidence="4" type="ORF">C496_02317</name>
</gene>
<evidence type="ECO:0000256" key="1">
    <source>
        <dbReference type="ARBA" id="ARBA00023015"/>
    </source>
</evidence>
<dbReference type="RefSeq" id="WP_006088173.1">
    <property type="nucleotide sequence ID" value="NZ_AOHW01000006.1"/>
</dbReference>
<dbReference type="eggNOG" id="arCOG02329">
    <property type="taxonomic scope" value="Archaea"/>
</dbReference>
<dbReference type="InterPro" id="IPR000014">
    <property type="entry name" value="PAS"/>
</dbReference>
<dbReference type="Pfam" id="PF04967">
    <property type="entry name" value="HTH_10"/>
    <property type="match status" value="1"/>
</dbReference>
<comment type="caution">
    <text evidence="4">The sequence shown here is derived from an EMBL/GenBank/DDBJ whole genome shotgun (WGS) entry which is preliminary data.</text>
</comment>
<dbReference type="PATRIC" id="fig|1114856.3.peg.477"/>
<dbReference type="InterPro" id="IPR013324">
    <property type="entry name" value="RNA_pol_sigma_r3/r4-like"/>
</dbReference>
<dbReference type="InterPro" id="IPR013655">
    <property type="entry name" value="PAS_fold_3"/>
</dbReference>
<dbReference type="Pfam" id="PF08448">
    <property type="entry name" value="PAS_4"/>
    <property type="match status" value="2"/>
</dbReference>
<feature type="domain" description="PAS" evidence="3">
    <location>
        <begin position="135"/>
        <end position="205"/>
    </location>
</feature>
<dbReference type="InterPro" id="IPR029016">
    <property type="entry name" value="GAF-like_dom_sf"/>
</dbReference>
<name>L9W8C4_9EURY</name>
<reference evidence="4 5" key="1">
    <citation type="journal article" date="2014" name="PLoS Genet.">
        <title>Phylogenetically driven sequencing of extremely halophilic archaea reveals strategies for static and dynamic osmo-response.</title>
        <authorList>
            <person name="Becker E.A."/>
            <person name="Seitzer P.M."/>
            <person name="Tritt A."/>
            <person name="Larsen D."/>
            <person name="Krusor M."/>
            <person name="Yao A.I."/>
            <person name="Wu D."/>
            <person name="Madern D."/>
            <person name="Eisen J.A."/>
            <person name="Darling A.E."/>
            <person name="Facciotti M.T."/>
        </authorList>
    </citation>
    <scope>NUCLEOTIDE SEQUENCE [LARGE SCALE GENOMIC DNA]</scope>
    <source>
        <strain evidence="4 5">GA33</strain>
    </source>
</reference>
<protein>
    <submittedName>
        <fullName evidence="4">PAS/PAC sensor protein</fullName>
    </submittedName>
</protein>
<dbReference type="CDD" id="cd00130">
    <property type="entry name" value="PAS"/>
    <property type="match status" value="3"/>
</dbReference>
<dbReference type="SUPFAM" id="SSF55785">
    <property type="entry name" value="PYP-like sensor domain (PAS domain)"/>
    <property type="match status" value="3"/>
</dbReference>
<dbReference type="Gene3D" id="3.30.450.20">
    <property type="entry name" value="PAS domain"/>
    <property type="match status" value="3"/>
</dbReference>
<dbReference type="InterPro" id="IPR013656">
    <property type="entry name" value="PAS_4"/>
</dbReference>
<accession>L9W8C4</accession>
<dbReference type="SMART" id="SM00091">
    <property type="entry name" value="PAS"/>
    <property type="match status" value="3"/>
</dbReference>
<keyword evidence="1" id="KW-0805">Transcription regulation</keyword>
<dbReference type="Gene3D" id="1.10.10.10">
    <property type="entry name" value="Winged helix-like DNA-binding domain superfamily/Winged helix DNA-binding domain"/>
    <property type="match status" value="1"/>
</dbReference>
<dbReference type="PROSITE" id="PS50112">
    <property type="entry name" value="PAS"/>
    <property type="match status" value="3"/>
</dbReference>
<keyword evidence="2" id="KW-0804">Transcription</keyword>
<dbReference type="Pfam" id="PF13185">
    <property type="entry name" value="GAF_2"/>
    <property type="match status" value="2"/>
</dbReference>
<dbReference type="AlphaFoldDB" id="L9W8C4"/>
<evidence type="ECO:0000313" key="5">
    <source>
        <dbReference type="Proteomes" id="UP000011599"/>
    </source>
</evidence>
<dbReference type="eggNOG" id="arCOG02276">
    <property type="taxonomic scope" value="Archaea"/>
</dbReference>
<dbReference type="OrthoDB" id="342253at2157"/>
<organism evidence="4 5">
    <name type="scientific">Natronorubrum tibetense GA33</name>
    <dbReference type="NCBI Taxonomy" id="1114856"/>
    <lineage>
        <taxon>Archaea</taxon>
        <taxon>Methanobacteriati</taxon>
        <taxon>Methanobacteriota</taxon>
        <taxon>Stenosarchaea group</taxon>
        <taxon>Halobacteria</taxon>
        <taxon>Halobacteriales</taxon>
        <taxon>Natrialbaceae</taxon>
        <taxon>Natronorubrum</taxon>
    </lineage>
</organism>